<dbReference type="Pfam" id="PF00015">
    <property type="entry name" value="MCPsignal"/>
    <property type="match status" value="1"/>
</dbReference>
<dbReference type="GO" id="GO:0007165">
    <property type="term" value="P:signal transduction"/>
    <property type="evidence" value="ECO:0007669"/>
    <property type="project" value="UniProtKB-KW"/>
</dbReference>
<dbReference type="OrthoDB" id="2489132at2"/>
<feature type="transmembrane region" description="Helical" evidence="6">
    <location>
        <begin position="51"/>
        <end position="72"/>
    </location>
</feature>
<keyword evidence="3 5" id="KW-0807">Transducer</keyword>
<protein>
    <submittedName>
        <fullName evidence="8">Methyl-accepting chemotaxis protein</fullName>
    </submittedName>
</protein>
<evidence type="ECO:0000259" key="7">
    <source>
        <dbReference type="PROSITE" id="PS50111"/>
    </source>
</evidence>
<keyword evidence="6" id="KW-0812">Transmembrane</keyword>
<evidence type="ECO:0000256" key="4">
    <source>
        <dbReference type="ARBA" id="ARBA00029447"/>
    </source>
</evidence>
<proteinExistence type="inferred from homology"/>
<feature type="transmembrane region" description="Helical" evidence="6">
    <location>
        <begin position="27"/>
        <end position="45"/>
    </location>
</feature>
<comment type="similarity">
    <text evidence="4">Belongs to the methyl-accepting chemotaxis (MCP) protein family.</text>
</comment>
<dbReference type="SUPFAM" id="SSF58104">
    <property type="entry name" value="Methyl-accepting chemotaxis protein (MCP) signaling domain"/>
    <property type="match status" value="1"/>
</dbReference>
<keyword evidence="6" id="KW-1133">Transmembrane helix</keyword>
<evidence type="ECO:0000256" key="5">
    <source>
        <dbReference type="PROSITE-ProRule" id="PRU00284"/>
    </source>
</evidence>
<name>A0A2P8VGX7_9ENTR</name>
<keyword evidence="9" id="KW-1185">Reference proteome</keyword>
<evidence type="ECO:0000256" key="3">
    <source>
        <dbReference type="ARBA" id="ARBA00023224"/>
    </source>
</evidence>
<dbReference type="RefSeq" id="WP_106877747.1">
    <property type="nucleotide sequence ID" value="NZ_PYEP01000006.1"/>
</dbReference>
<evidence type="ECO:0000256" key="2">
    <source>
        <dbReference type="ARBA" id="ARBA00022500"/>
    </source>
</evidence>
<dbReference type="AlphaFoldDB" id="A0A2P8VGX7"/>
<dbReference type="PANTHER" id="PTHR43531">
    <property type="entry name" value="PROTEIN ICFG"/>
    <property type="match status" value="1"/>
</dbReference>
<evidence type="ECO:0000256" key="1">
    <source>
        <dbReference type="ARBA" id="ARBA00022481"/>
    </source>
</evidence>
<dbReference type="PANTHER" id="PTHR43531:SF14">
    <property type="entry name" value="METHYL-ACCEPTING CHEMOTAXIS PROTEIN I-RELATED"/>
    <property type="match status" value="1"/>
</dbReference>
<evidence type="ECO:0000256" key="6">
    <source>
        <dbReference type="SAM" id="Phobius"/>
    </source>
</evidence>
<sequence>MSTMTFPHTASHSGLITLAQIRLRADGLMLSLAWLLWLIALGVGWHHDAIALALVVGGALTVAATGVKLLFAGRLLSRLWFAFTLMAFAALLIQLGHGETEYHFSVFVLLSALLAWRDWRPLLMAAATAAVHHALFNYLQERDLFGIVCFMHPGFHMVVFHALFVVAQTAVLTVMAVRMAQDARSASEVARLASVINREPGRLTLAVNDAARYSPFARTFSTTLDTMRDTLTRVSAGVNALLAASGTLIERNAGLSARTDEQARDLAVATRAMVQITEAAALNSEKAQAARQLATQASDVAQQGGAHIDAATGCMAQIRDDSQRINGILELIDGIAFQTNILSLNASVEAARAGEHGKGFAVVASEVRTLAQRCELAAKEIRELIAVSVARTNDGAERVEQAGATMREMIHSIDSLRLFIDDLSRMSDRQRSSIGEVRNSIASIDESVQQNARHVAQTLSVAEDQQQQTRSLQEAIALFRFA</sequence>
<dbReference type="GO" id="GO:0006935">
    <property type="term" value="P:chemotaxis"/>
    <property type="evidence" value="ECO:0007669"/>
    <property type="project" value="UniProtKB-KW"/>
</dbReference>
<organism evidence="8 9">
    <name type="scientific">Siccibacter turicensis</name>
    <dbReference type="NCBI Taxonomy" id="357233"/>
    <lineage>
        <taxon>Bacteria</taxon>
        <taxon>Pseudomonadati</taxon>
        <taxon>Pseudomonadota</taxon>
        <taxon>Gammaproteobacteria</taxon>
        <taxon>Enterobacterales</taxon>
        <taxon>Enterobacteriaceae</taxon>
        <taxon>Siccibacter</taxon>
    </lineage>
</organism>
<keyword evidence="6" id="KW-0472">Membrane</keyword>
<feature type="transmembrane region" description="Helical" evidence="6">
    <location>
        <begin position="79"/>
        <end position="96"/>
    </location>
</feature>
<feature type="domain" description="Methyl-accepting transducer" evidence="7">
    <location>
        <begin position="237"/>
        <end position="466"/>
    </location>
</feature>
<feature type="transmembrane region" description="Helical" evidence="6">
    <location>
        <begin position="122"/>
        <end position="139"/>
    </location>
</feature>
<accession>A0A2P8VGX7</accession>
<keyword evidence="2" id="KW-0145">Chemotaxis</keyword>
<dbReference type="InterPro" id="IPR004089">
    <property type="entry name" value="MCPsignal_dom"/>
</dbReference>
<evidence type="ECO:0000313" key="8">
    <source>
        <dbReference type="EMBL" id="PSN06811.1"/>
    </source>
</evidence>
<gene>
    <name evidence="8" type="ORF">C7G83_14495</name>
</gene>
<dbReference type="Proteomes" id="UP000240212">
    <property type="component" value="Unassembled WGS sequence"/>
</dbReference>
<dbReference type="STRING" id="1388748.GCA_000463155_00556"/>
<dbReference type="PRINTS" id="PR00260">
    <property type="entry name" value="CHEMTRNSDUCR"/>
</dbReference>
<dbReference type="GO" id="GO:0004888">
    <property type="term" value="F:transmembrane signaling receptor activity"/>
    <property type="evidence" value="ECO:0007669"/>
    <property type="project" value="InterPro"/>
</dbReference>
<dbReference type="PROSITE" id="PS50111">
    <property type="entry name" value="CHEMOTAXIS_TRANSDUC_2"/>
    <property type="match status" value="1"/>
</dbReference>
<dbReference type="Gene3D" id="1.10.287.950">
    <property type="entry name" value="Methyl-accepting chemotaxis protein"/>
    <property type="match status" value="1"/>
</dbReference>
<reference evidence="8 9" key="1">
    <citation type="submission" date="2018-03" db="EMBL/GenBank/DDBJ databases">
        <title>Draft genome sequence of the first documented clinical Siccibacter turicensis isolate in Austria.</title>
        <authorList>
            <person name="Lepuschitz S."/>
            <person name="Pekard-Amenitsch S."/>
            <person name="Haunold R."/>
            <person name="Schill S."/>
            <person name="Mach R."/>
            <person name="Allerberger F."/>
            <person name="Ruppitsch W."/>
            <person name="Forsythe S.J."/>
        </authorList>
    </citation>
    <scope>NUCLEOTIDE SEQUENCE [LARGE SCALE GENOMIC DNA]</scope>
    <source>
        <strain evidence="8 9">6100069499-17</strain>
    </source>
</reference>
<dbReference type="InterPro" id="IPR004090">
    <property type="entry name" value="Chemotax_Me-accpt_rcpt"/>
</dbReference>
<keyword evidence="1" id="KW-0488">Methylation</keyword>
<evidence type="ECO:0000313" key="9">
    <source>
        <dbReference type="Proteomes" id="UP000240212"/>
    </source>
</evidence>
<comment type="caution">
    <text evidence="8">The sequence shown here is derived from an EMBL/GenBank/DDBJ whole genome shotgun (WGS) entry which is preliminary data.</text>
</comment>
<dbReference type="GO" id="GO:0005886">
    <property type="term" value="C:plasma membrane"/>
    <property type="evidence" value="ECO:0007669"/>
    <property type="project" value="TreeGrafter"/>
</dbReference>
<dbReference type="InterPro" id="IPR051310">
    <property type="entry name" value="MCP_chemotaxis"/>
</dbReference>
<dbReference type="EMBL" id="PYEP01000006">
    <property type="protein sequence ID" value="PSN06811.1"/>
    <property type="molecule type" value="Genomic_DNA"/>
</dbReference>
<dbReference type="SMART" id="SM00283">
    <property type="entry name" value="MA"/>
    <property type="match status" value="1"/>
</dbReference>